<feature type="non-terminal residue" evidence="1">
    <location>
        <position position="1"/>
    </location>
</feature>
<dbReference type="InParanoid" id="A7T7H3"/>
<sequence>KQARVTQIYKYGPKTDMDDYRPISVISVVAKLFERVGFNQLYSFFDSNELLVGQQSVFR</sequence>
<feature type="non-terminal residue" evidence="1">
    <location>
        <position position="59"/>
    </location>
</feature>
<dbReference type="EMBL" id="DS472063">
    <property type="protein sequence ID" value="EDO28078.1"/>
    <property type="molecule type" value="Genomic_DNA"/>
</dbReference>
<reference evidence="1 2" key="1">
    <citation type="journal article" date="2007" name="Science">
        <title>Sea anemone genome reveals ancestral eumetazoan gene repertoire and genomic organization.</title>
        <authorList>
            <person name="Putnam N.H."/>
            <person name="Srivastava M."/>
            <person name="Hellsten U."/>
            <person name="Dirks B."/>
            <person name="Chapman J."/>
            <person name="Salamov A."/>
            <person name="Terry A."/>
            <person name="Shapiro H."/>
            <person name="Lindquist E."/>
            <person name="Kapitonov V.V."/>
            <person name="Jurka J."/>
            <person name="Genikhovich G."/>
            <person name="Grigoriev I.V."/>
            <person name="Lucas S.M."/>
            <person name="Steele R.E."/>
            <person name="Finnerty J.R."/>
            <person name="Technau U."/>
            <person name="Martindale M.Q."/>
            <person name="Rokhsar D.S."/>
        </authorList>
    </citation>
    <scope>NUCLEOTIDE SEQUENCE [LARGE SCALE GENOMIC DNA]</scope>
    <source>
        <strain evidence="2">CH2 X CH6</strain>
    </source>
</reference>
<proteinExistence type="predicted"/>
<dbReference type="HOGENOM" id="CLU_2967802_0_0_1"/>
<organism evidence="1 2">
    <name type="scientific">Nematostella vectensis</name>
    <name type="common">Starlet sea anemone</name>
    <dbReference type="NCBI Taxonomy" id="45351"/>
    <lineage>
        <taxon>Eukaryota</taxon>
        <taxon>Metazoa</taxon>
        <taxon>Cnidaria</taxon>
        <taxon>Anthozoa</taxon>
        <taxon>Hexacorallia</taxon>
        <taxon>Actiniaria</taxon>
        <taxon>Edwardsiidae</taxon>
        <taxon>Nematostella</taxon>
    </lineage>
</organism>
<protein>
    <submittedName>
        <fullName evidence="1">Uncharacterized protein</fullName>
    </submittedName>
</protein>
<gene>
    <name evidence="1" type="ORF">NEMVEDRAFT_v1g48586</name>
</gene>
<dbReference type="Proteomes" id="UP000001593">
    <property type="component" value="Unassembled WGS sequence"/>
</dbReference>
<evidence type="ECO:0000313" key="1">
    <source>
        <dbReference type="EMBL" id="EDO28078.1"/>
    </source>
</evidence>
<keyword evidence="2" id="KW-1185">Reference proteome</keyword>
<accession>A7T7H3</accession>
<dbReference type="AlphaFoldDB" id="A7T7H3"/>
<dbReference type="PhylomeDB" id="A7T7H3"/>
<name>A7T7H3_NEMVE</name>
<evidence type="ECO:0000313" key="2">
    <source>
        <dbReference type="Proteomes" id="UP000001593"/>
    </source>
</evidence>